<dbReference type="InterPro" id="IPR011993">
    <property type="entry name" value="PH-like_dom_sf"/>
</dbReference>
<dbReference type="PANTHER" id="PTHR21538">
    <property type="entry name" value="ANILLIN/RHOTEKIN RTKN"/>
    <property type="match status" value="1"/>
</dbReference>
<organism evidence="4 5">
    <name type="scientific">Geotrypetes seraphini</name>
    <name type="common">Gaboon caecilian</name>
    <name type="synonym">Caecilia seraphini</name>
    <dbReference type="NCBI Taxonomy" id="260995"/>
    <lineage>
        <taxon>Eukaryota</taxon>
        <taxon>Metazoa</taxon>
        <taxon>Chordata</taxon>
        <taxon>Craniata</taxon>
        <taxon>Vertebrata</taxon>
        <taxon>Euteleostomi</taxon>
        <taxon>Amphibia</taxon>
        <taxon>Gymnophiona</taxon>
        <taxon>Geotrypetes</taxon>
    </lineage>
</organism>
<accession>A0A6P8QLL9</accession>
<dbReference type="CDD" id="cd13249">
    <property type="entry name" value="PH_rhotekin2"/>
    <property type="match status" value="1"/>
</dbReference>
<name>A0A6P8QLL9_GEOSA</name>
<feature type="domain" description="PH" evidence="2">
    <location>
        <begin position="238"/>
        <end position="345"/>
    </location>
</feature>
<keyword evidence="4" id="KW-1185">Reference proteome</keyword>
<dbReference type="InterPro" id="IPR011072">
    <property type="entry name" value="HR1_rho-bd"/>
</dbReference>
<dbReference type="GeneID" id="117360012"/>
<protein>
    <submittedName>
        <fullName evidence="5">Rhotekin-2 isoform X4</fullName>
    </submittedName>
</protein>
<evidence type="ECO:0000313" key="4">
    <source>
        <dbReference type="Proteomes" id="UP000515159"/>
    </source>
</evidence>
<dbReference type="SMART" id="SM00233">
    <property type="entry name" value="PH"/>
    <property type="match status" value="1"/>
</dbReference>
<dbReference type="Pfam" id="PF00169">
    <property type="entry name" value="PH"/>
    <property type="match status" value="1"/>
</dbReference>
<dbReference type="GO" id="GO:0007165">
    <property type="term" value="P:signal transduction"/>
    <property type="evidence" value="ECO:0007669"/>
    <property type="project" value="InterPro"/>
</dbReference>
<dbReference type="PROSITE" id="PS51860">
    <property type="entry name" value="REM_1"/>
    <property type="match status" value="1"/>
</dbReference>
<dbReference type="SUPFAM" id="SSF50729">
    <property type="entry name" value="PH domain-like"/>
    <property type="match status" value="1"/>
</dbReference>
<dbReference type="RefSeq" id="XP_033799437.1">
    <property type="nucleotide sequence ID" value="XM_033943546.1"/>
</dbReference>
<evidence type="ECO:0000313" key="5">
    <source>
        <dbReference type="RefSeq" id="XP_033799437.1"/>
    </source>
</evidence>
<dbReference type="InterPro" id="IPR001849">
    <property type="entry name" value="PH_domain"/>
</dbReference>
<dbReference type="Gene3D" id="2.30.29.30">
    <property type="entry name" value="Pleckstrin-homology domain (PH domain)/Phosphotyrosine-binding domain (PTB)"/>
    <property type="match status" value="1"/>
</dbReference>
<dbReference type="InterPro" id="IPR051364">
    <property type="entry name" value="Cytokinesis/Rho-signaling"/>
</dbReference>
<dbReference type="InterPro" id="IPR012966">
    <property type="entry name" value="AHD"/>
</dbReference>
<dbReference type="CTD" id="219790"/>
<dbReference type="GO" id="GO:0030097">
    <property type="term" value="P:hemopoiesis"/>
    <property type="evidence" value="ECO:0007669"/>
    <property type="project" value="TreeGrafter"/>
</dbReference>
<feature type="domain" description="REM-1" evidence="3">
    <location>
        <begin position="19"/>
        <end position="98"/>
    </location>
</feature>
<dbReference type="Pfam" id="PF08174">
    <property type="entry name" value="Anillin"/>
    <property type="match status" value="1"/>
</dbReference>
<dbReference type="GO" id="GO:0008284">
    <property type="term" value="P:positive regulation of cell population proliferation"/>
    <property type="evidence" value="ECO:0007669"/>
    <property type="project" value="TreeGrafter"/>
</dbReference>
<dbReference type="AlphaFoldDB" id="A0A6P8QLL9"/>
<evidence type="ECO:0000259" key="3">
    <source>
        <dbReference type="PROSITE" id="PS51860"/>
    </source>
</evidence>
<reference evidence="5" key="1">
    <citation type="submission" date="2025-08" db="UniProtKB">
        <authorList>
            <consortium name="RefSeq"/>
        </authorList>
    </citation>
    <scope>IDENTIFICATION</scope>
</reference>
<gene>
    <name evidence="5" type="primary">RTKN2</name>
</gene>
<keyword evidence="1" id="KW-0175">Coiled coil</keyword>
<evidence type="ECO:0000256" key="1">
    <source>
        <dbReference type="PROSITE-ProRule" id="PRU01207"/>
    </source>
</evidence>
<sequence>MFTRSDRIRATFSGYSARSMELKRGRDQLSPDFPEQTNNCIQEKIDFEMRMREGICRLLSVSTQKDQVLHAVKNLMTCNSRIQAYMSEQHKQMDNQIIDRTGRRSSDVRTKDRTACTGKVAISAIRIPLMWKDTDHFSNKESSQRYAVFCMFKMGAEVFDTDMVIVDKAVTDICFENVIVFGVKYSLLAHITLTLSSAGDAFTTHNLIISSSEISSFWLPLYGSMCCRLVAQPAFMTEPSIAGFLNQQQTIGGQLHWKRLYCMLQGGNFFGYYTPEEIEAKVDPALTVPVNKETRIRAVDKDSRKRTNSFAVINPESGETVTQIFVADSREELQRWMEAFWQHFYDLSQWKHCAEKLMKIEVMSPRKPPLFSTKGATSVYHDMSIGSPLKLESLTDNIHNKTEETNGQFLISQPEESAPVNWAAFFDGTQQINVHKNVDSLVSNHDLLNLNDVKRKKRQAPPLPLDKTPYSLRVKVSTNQSEKENIGKNPSITRRTSSFDTKLSTIMHHLQKPLTAPCKMSLSRKSSATENDTGISAIEETVNRPLPIPFPRQKSIKEKLDPRSWLQSHV</sequence>
<proteinExistence type="predicted"/>
<dbReference type="Proteomes" id="UP000515159">
    <property type="component" value="Chromosome 4"/>
</dbReference>
<dbReference type="PANTHER" id="PTHR21538:SF21">
    <property type="entry name" value="RHOTEKIN-2"/>
    <property type="match status" value="1"/>
</dbReference>
<evidence type="ECO:0000259" key="2">
    <source>
        <dbReference type="PROSITE" id="PS50003"/>
    </source>
</evidence>
<dbReference type="PROSITE" id="PS50003">
    <property type="entry name" value="PH_DOMAIN"/>
    <property type="match status" value="1"/>
</dbReference>